<evidence type="ECO:0000256" key="1">
    <source>
        <dbReference type="ARBA" id="ARBA00010617"/>
    </source>
</evidence>
<dbReference type="InterPro" id="IPR001128">
    <property type="entry name" value="Cyt_P450"/>
</dbReference>
<name>A0ABP7R2W3_9PSEU</name>
<accession>A0ABP7R2W3</accession>
<evidence type="ECO:0000313" key="2">
    <source>
        <dbReference type="EMBL" id="GAA3991672.1"/>
    </source>
</evidence>
<dbReference type="EMBL" id="BAABAL010000005">
    <property type="protein sequence ID" value="GAA3991672.1"/>
    <property type="molecule type" value="Genomic_DNA"/>
</dbReference>
<comment type="caution">
    <text evidence="2">The sequence shown here is derived from an EMBL/GenBank/DDBJ whole genome shotgun (WGS) entry which is preliminary data.</text>
</comment>
<gene>
    <name evidence="2" type="ORF">GCM10022247_08230</name>
</gene>
<organism evidence="2 3">
    <name type="scientific">Allokutzneria multivorans</name>
    <dbReference type="NCBI Taxonomy" id="1142134"/>
    <lineage>
        <taxon>Bacteria</taxon>
        <taxon>Bacillati</taxon>
        <taxon>Actinomycetota</taxon>
        <taxon>Actinomycetes</taxon>
        <taxon>Pseudonocardiales</taxon>
        <taxon>Pseudonocardiaceae</taxon>
        <taxon>Allokutzneria</taxon>
    </lineage>
</organism>
<evidence type="ECO:0000313" key="3">
    <source>
        <dbReference type="Proteomes" id="UP001501747"/>
    </source>
</evidence>
<reference evidence="3" key="1">
    <citation type="journal article" date="2019" name="Int. J. Syst. Evol. Microbiol.">
        <title>The Global Catalogue of Microorganisms (GCM) 10K type strain sequencing project: providing services to taxonomists for standard genome sequencing and annotation.</title>
        <authorList>
            <consortium name="The Broad Institute Genomics Platform"/>
            <consortium name="The Broad Institute Genome Sequencing Center for Infectious Disease"/>
            <person name="Wu L."/>
            <person name="Ma J."/>
        </authorList>
    </citation>
    <scope>NUCLEOTIDE SEQUENCE [LARGE SCALE GENOMIC DNA]</scope>
    <source>
        <strain evidence="3">JCM 17342</strain>
    </source>
</reference>
<dbReference type="PANTHER" id="PTHR46696">
    <property type="entry name" value="P450, PUTATIVE (EUROFUNG)-RELATED"/>
    <property type="match status" value="1"/>
</dbReference>
<dbReference type="PANTHER" id="PTHR46696:SF1">
    <property type="entry name" value="CYTOCHROME P450 YJIB-RELATED"/>
    <property type="match status" value="1"/>
</dbReference>
<dbReference type="Gene3D" id="1.10.630.10">
    <property type="entry name" value="Cytochrome P450"/>
    <property type="match status" value="1"/>
</dbReference>
<keyword evidence="3" id="KW-1185">Reference proteome</keyword>
<dbReference type="PRINTS" id="PR00359">
    <property type="entry name" value="BP450"/>
</dbReference>
<dbReference type="InterPro" id="IPR036396">
    <property type="entry name" value="Cyt_P450_sf"/>
</dbReference>
<comment type="similarity">
    <text evidence="1">Belongs to the cytochrome P450 family.</text>
</comment>
<dbReference type="InterPro" id="IPR002397">
    <property type="entry name" value="Cyt_P450_B"/>
</dbReference>
<dbReference type="PRINTS" id="PR00385">
    <property type="entry name" value="P450"/>
</dbReference>
<sequence length="406" mass="44398">MRPRPYPVPFLATDETVPEALARLRGIAPVVPVELPGSVVVWAVLSHEAVKEVLGNDNRVFGKDKKHWPALHDGTIAEDWPLRTFLHGNHINTTDGTDHRRLRDYFGDAFSPRMVAALAERVREIVTTLLDSAEAGGDEIDLVPAFTEQVPMRVICELYGVPESAHALLRQRATTVLSHTSTPEAVHIARSRLHEYLGDLVDQKRAEPGDDLTSALVHARRGEDRLSHTELVDLLCLTLLAGHETTAHALANSIVSLCTHRDQLALAARDGLWSKVVEESLRVSSPVQANPFRFSLRETTVCGVDIPRGEALLVCLGGAGTDPNQYGPTAGEFDITRQPSPHLSFAYGPHFCAGAPLARLEGRIALSGLFGRFPDLDLTVGAKDIPYRSNFVTYGPASVPARLNRR</sequence>
<dbReference type="Proteomes" id="UP001501747">
    <property type="component" value="Unassembled WGS sequence"/>
</dbReference>
<dbReference type="SUPFAM" id="SSF48264">
    <property type="entry name" value="Cytochrome P450"/>
    <property type="match status" value="1"/>
</dbReference>
<dbReference type="CDD" id="cd11029">
    <property type="entry name" value="CYP107-like"/>
    <property type="match status" value="1"/>
</dbReference>
<proteinExistence type="inferred from homology"/>
<protein>
    <submittedName>
        <fullName evidence="2">Cytochrome P450</fullName>
    </submittedName>
</protein>
<dbReference type="Pfam" id="PF00067">
    <property type="entry name" value="p450"/>
    <property type="match status" value="1"/>
</dbReference>